<dbReference type="InterPro" id="IPR017441">
    <property type="entry name" value="Protein_kinase_ATP_BS"/>
</dbReference>
<keyword evidence="4 8" id="KW-0418">Kinase</keyword>
<keyword evidence="3 6" id="KW-0547">Nucleotide-binding</keyword>
<evidence type="ECO:0000256" key="2">
    <source>
        <dbReference type="ARBA" id="ARBA00022679"/>
    </source>
</evidence>
<dbReference type="InterPro" id="IPR015797">
    <property type="entry name" value="NUDIX_hydrolase-like_dom_sf"/>
</dbReference>
<evidence type="ECO:0000256" key="5">
    <source>
        <dbReference type="ARBA" id="ARBA00022840"/>
    </source>
</evidence>
<dbReference type="SUPFAM" id="SSF56112">
    <property type="entry name" value="Protein kinase-like (PK-like)"/>
    <property type="match status" value="1"/>
</dbReference>
<dbReference type="Gene3D" id="1.10.510.10">
    <property type="entry name" value="Transferase(Phosphotransferase) domain 1"/>
    <property type="match status" value="1"/>
</dbReference>
<dbReference type="PROSITE" id="PS00108">
    <property type="entry name" value="PROTEIN_KINASE_ST"/>
    <property type="match status" value="1"/>
</dbReference>
<dbReference type="GO" id="GO:0016301">
    <property type="term" value="F:kinase activity"/>
    <property type="evidence" value="ECO:0007669"/>
    <property type="project" value="UniProtKB-KW"/>
</dbReference>
<dbReference type="Pfam" id="PF00069">
    <property type="entry name" value="Pkinase"/>
    <property type="match status" value="1"/>
</dbReference>
<accession>A0ABP0IXH4</accession>
<evidence type="ECO:0000313" key="9">
    <source>
        <dbReference type="Proteomes" id="UP001642464"/>
    </source>
</evidence>
<evidence type="ECO:0000256" key="4">
    <source>
        <dbReference type="ARBA" id="ARBA00022777"/>
    </source>
</evidence>
<name>A0ABP0IXH4_9DINO</name>
<dbReference type="PROSITE" id="PS50011">
    <property type="entry name" value="PROTEIN_KINASE_DOM"/>
    <property type="match status" value="1"/>
</dbReference>
<dbReference type="InterPro" id="IPR008271">
    <property type="entry name" value="Ser/Thr_kinase_AS"/>
</dbReference>
<dbReference type="SMART" id="SM00220">
    <property type="entry name" value="S_TKc"/>
    <property type="match status" value="1"/>
</dbReference>
<protein>
    <submittedName>
        <fullName evidence="8">SNF1-related protein kinase catalytic subunit alpha KIN12 (AKIN12) (AKIN alpha-3) (AKINalpha3) (SNF1-related kinase 1.3) (SnRK1.3)</fullName>
    </submittedName>
</protein>
<keyword evidence="2" id="KW-0808">Transferase</keyword>
<keyword evidence="5 6" id="KW-0067">ATP-binding</keyword>
<evidence type="ECO:0000256" key="6">
    <source>
        <dbReference type="PROSITE-ProRule" id="PRU10141"/>
    </source>
</evidence>
<evidence type="ECO:0000256" key="1">
    <source>
        <dbReference type="ARBA" id="ARBA00022527"/>
    </source>
</evidence>
<proteinExistence type="predicted"/>
<feature type="binding site" evidence="6">
    <location>
        <position position="75"/>
    </location>
    <ligand>
        <name>ATP</name>
        <dbReference type="ChEBI" id="CHEBI:30616"/>
    </ligand>
</feature>
<dbReference type="PROSITE" id="PS00107">
    <property type="entry name" value="PROTEIN_KINASE_ATP"/>
    <property type="match status" value="1"/>
</dbReference>
<reference evidence="8 9" key="1">
    <citation type="submission" date="2024-02" db="EMBL/GenBank/DDBJ databases">
        <authorList>
            <person name="Chen Y."/>
            <person name="Shah S."/>
            <person name="Dougan E. K."/>
            <person name="Thang M."/>
            <person name="Chan C."/>
        </authorList>
    </citation>
    <scope>NUCLEOTIDE SEQUENCE [LARGE SCALE GENOMIC DNA]</scope>
</reference>
<dbReference type="EMBL" id="CAXAMM010005313">
    <property type="protein sequence ID" value="CAK9006801.1"/>
    <property type="molecule type" value="Genomic_DNA"/>
</dbReference>
<keyword evidence="9" id="KW-1185">Reference proteome</keyword>
<dbReference type="SUPFAM" id="SSF55811">
    <property type="entry name" value="Nudix"/>
    <property type="match status" value="1"/>
</dbReference>
<evidence type="ECO:0000313" key="8">
    <source>
        <dbReference type="EMBL" id="CAK9006801.1"/>
    </source>
</evidence>
<evidence type="ECO:0000259" key="7">
    <source>
        <dbReference type="PROSITE" id="PS50011"/>
    </source>
</evidence>
<dbReference type="InterPro" id="IPR030616">
    <property type="entry name" value="Aur-like"/>
</dbReference>
<organism evidence="8 9">
    <name type="scientific">Durusdinium trenchii</name>
    <dbReference type="NCBI Taxonomy" id="1381693"/>
    <lineage>
        <taxon>Eukaryota</taxon>
        <taxon>Sar</taxon>
        <taxon>Alveolata</taxon>
        <taxon>Dinophyceae</taxon>
        <taxon>Suessiales</taxon>
        <taxon>Symbiodiniaceae</taxon>
        <taxon>Durusdinium</taxon>
    </lineage>
</organism>
<dbReference type="InterPro" id="IPR000719">
    <property type="entry name" value="Prot_kinase_dom"/>
</dbReference>
<gene>
    <name evidence="8" type="ORF">SCF082_LOCUS9182</name>
</gene>
<dbReference type="InterPro" id="IPR011009">
    <property type="entry name" value="Kinase-like_dom_sf"/>
</dbReference>
<dbReference type="Proteomes" id="UP001642464">
    <property type="component" value="Unassembled WGS sequence"/>
</dbReference>
<keyword evidence="1" id="KW-0723">Serine/threonine-protein kinase</keyword>
<dbReference type="PANTHER" id="PTHR24350">
    <property type="entry name" value="SERINE/THREONINE-PROTEIN KINASE IAL-RELATED"/>
    <property type="match status" value="1"/>
</dbReference>
<sequence>MGACQSACGPLCQQRFPHVPPETVPELDLVALLDHYQLGDILGEGAFGVVSACRNIRTGNEFAVKMVDKVETPLKEIKDEAELLQRLNHANIVKCFGVFYDKCFVCIVMSKFDGGDVVGALEERSKLRTCFADYDLVHVKRQMVLALEYLHGQDVVHRDIKGDNFLMDRPALTDPQCHIALADFGSARMLHSGDRLTEPSGTRSFWSPEIYNRSYSNKVDIWALGVLCFGLLTGKFPFKGEADVRVKEAALPYYVNAECENFVQSMLQRDEAVRFSAAQLLCHPWLDGTTKRSTTMVGLNTSEGEALESDAFTERVDHGIKRRRLSLLARMEEEHVQKSLSREQGQWRRFQDSKEKSQILRNHYNHEFAVKDRRGVRRFYKWLPRSEMRKHQSFHRLQGGTSSEKEAFQLPDLDLPLLAKFLEEHNVKTACFGVGGAKSLEALAQEVQSDSSRLMLDAADYKKIVRVVDVVLLKLFDDHERLLIDAEELYADGRRRSTWRLPGSKKETYENVTQTARRILEETLNLDPSIVVLDDDVVLEEEEQNSPSYPGLYTVYRKEVIHGHVFSQDAELRNRFGLDSRGWSAKERNCTRTLRWITEEEAEASHMKLEVGSSSKVSSLVLAPIGLKEDELKHYLIDLKIDVSQYGQNGAKTLKEFSEELIKGDVRIVKDKNGAGYVVSEVVNLCMQKSDGEILFQVKQEGPGKYINDKVLVPCAKLRPDENTFLVAKRIIRKQFLIDPNQVYLDTDVTLSQEERSTTAYPGLRFVEREHVITANADESGQFRERQGRD</sequence>
<dbReference type="Gene3D" id="3.90.79.10">
    <property type="entry name" value="Nucleoside Triphosphate Pyrophosphohydrolase"/>
    <property type="match status" value="1"/>
</dbReference>
<comment type="caution">
    <text evidence="8">The sequence shown here is derived from an EMBL/GenBank/DDBJ whole genome shotgun (WGS) entry which is preliminary data.</text>
</comment>
<feature type="domain" description="Protein kinase" evidence="7">
    <location>
        <begin position="36"/>
        <end position="286"/>
    </location>
</feature>
<evidence type="ECO:0000256" key="3">
    <source>
        <dbReference type="ARBA" id="ARBA00022741"/>
    </source>
</evidence>